<evidence type="ECO:0000256" key="5">
    <source>
        <dbReference type="SAM" id="MobiDB-lite"/>
    </source>
</evidence>
<dbReference type="GO" id="GO:0003735">
    <property type="term" value="F:structural constituent of ribosome"/>
    <property type="evidence" value="ECO:0007669"/>
    <property type="project" value="UniProtKB-UniRule"/>
</dbReference>
<reference evidence="6" key="1">
    <citation type="submission" date="2021-02" db="EMBL/GenBank/DDBJ databases">
        <authorList>
            <person name="Dougan E. K."/>
            <person name="Rhodes N."/>
            <person name="Thang M."/>
            <person name="Chan C."/>
        </authorList>
    </citation>
    <scope>NUCLEOTIDE SEQUENCE</scope>
</reference>
<evidence type="ECO:0000256" key="4">
    <source>
        <dbReference type="RuleBase" id="RU368055"/>
    </source>
</evidence>
<comment type="subunit">
    <text evidence="4">Component of the large ribosomal subunit.</text>
</comment>
<comment type="similarity">
    <text evidence="3 4">Belongs to the eukaryotic ribosomal protein eS32 family.</text>
</comment>
<comment type="caution">
    <text evidence="6">The sequence shown here is derived from an EMBL/GenBank/DDBJ whole genome shotgun (WGS) entry which is preliminary data.</text>
</comment>
<feature type="compositionally biased region" description="Basic residues" evidence="5">
    <location>
        <begin position="1"/>
        <end position="36"/>
    </location>
</feature>
<keyword evidence="7" id="KW-1185">Reference proteome</keyword>
<dbReference type="Pfam" id="PF05162">
    <property type="entry name" value="Ribosomal_L41"/>
    <property type="match status" value="1"/>
</dbReference>
<sequence length="110" mass="12952">MAHKSNPYKKARSKFRWKWKKKRTRRLQKKRRKMRQRSNLFGPGFVRHGAQVQPLQEGSVQVPLEVEEEAHPPIAEEAPQDAPALQVRHWTSLPLRWNKAASDHGCCEEY</sequence>
<accession>A0A813GKK3</accession>
<dbReference type="AlphaFoldDB" id="A0A813GKK3"/>
<evidence type="ECO:0000256" key="3">
    <source>
        <dbReference type="ARBA" id="ARBA00043969"/>
    </source>
</evidence>
<gene>
    <name evidence="6" type="ORF">PGLA1383_LOCUS42794</name>
</gene>
<dbReference type="GO" id="GO:0006412">
    <property type="term" value="P:translation"/>
    <property type="evidence" value="ECO:0007669"/>
    <property type="project" value="InterPro"/>
</dbReference>
<dbReference type="InterPro" id="IPR007836">
    <property type="entry name" value="Ribosomal_eS32"/>
</dbReference>
<protein>
    <recommendedName>
        <fullName evidence="4">60S ribosomal protein L41</fullName>
    </recommendedName>
</protein>
<dbReference type="GO" id="GO:1990904">
    <property type="term" value="C:ribonucleoprotein complex"/>
    <property type="evidence" value="ECO:0007669"/>
    <property type="project" value="UniProtKB-KW"/>
</dbReference>
<feature type="region of interest" description="Disordered" evidence="5">
    <location>
        <begin position="1"/>
        <end position="48"/>
    </location>
</feature>
<evidence type="ECO:0000313" key="6">
    <source>
        <dbReference type="EMBL" id="CAE8625813.1"/>
    </source>
</evidence>
<dbReference type="GO" id="GO:0005840">
    <property type="term" value="C:ribosome"/>
    <property type="evidence" value="ECO:0007669"/>
    <property type="project" value="UniProtKB-KW"/>
</dbReference>
<evidence type="ECO:0000256" key="1">
    <source>
        <dbReference type="ARBA" id="ARBA00022980"/>
    </source>
</evidence>
<dbReference type="EMBL" id="CAJNNV010028801">
    <property type="protein sequence ID" value="CAE8625813.1"/>
    <property type="molecule type" value="Genomic_DNA"/>
</dbReference>
<evidence type="ECO:0000313" key="7">
    <source>
        <dbReference type="Proteomes" id="UP000654075"/>
    </source>
</evidence>
<keyword evidence="1 4" id="KW-0689">Ribosomal protein</keyword>
<organism evidence="6 7">
    <name type="scientific">Polarella glacialis</name>
    <name type="common">Dinoflagellate</name>
    <dbReference type="NCBI Taxonomy" id="89957"/>
    <lineage>
        <taxon>Eukaryota</taxon>
        <taxon>Sar</taxon>
        <taxon>Alveolata</taxon>
        <taxon>Dinophyceae</taxon>
        <taxon>Suessiales</taxon>
        <taxon>Suessiaceae</taxon>
        <taxon>Polarella</taxon>
    </lineage>
</organism>
<keyword evidence="2 4" id="KW-0687">Ribonucleoprotein</keyword>
<dbReference type="Proteomes" id="UP000654075">
    <property type="component" value="Unassembled WGS sequence"/>
</dbReference>
<evidence type="ECO:0000256" key="2">
    <source>
        <dbReference type="ARBA" id="ARBA00023274"/>
    </source>
</evidence>
<proteinExistence type="inferred from homology"/>
<name>A0A813GKK3_POLGL</name>